<accession>A0A4D7BDD2</accession>
<sequence length="80" mass="8465">MSLTTVIYITTAVLAVVLVLIVMVTRRVIRTVPGGGADARAVAQLAGEIKRANDLAEQRIDALEKRVDALEHGGSVPRTG</sequence>
<evidence type="ECO:0008006" key="5">
    <source>
        <dbReference type="Google" id="ProtNLM"/>
    </source>
</evidence>
<gene>
    <name evidence="3" type="ORF">E8M01_33155</name>
</gene>
<dbReference type="EMBL" id="CP039690">
    <property type="protein sequence ID" value="QCI68655.1"/>
    <property type="molecule type" value="Genomic_DNA"/>
</dbReference>
<feature type="coiled-coil region" evidence="1">
    <location>
        <begin position="46"/>
        <end position="73"/>
    </location>
</feature>
<organism evidence="3 4">
    <name type="scientific">Phreatobacter stygius</name>
    <dbReference type="NCBI Taxonomy" id="1940610"/>
    <lineage>
        <taxon>Bacteria</taxon>
        <taxon>Pseudomonadati</taxon>
        <taxon>Pseudomonadota</taxon>
        <taxon>Alphaproteobacteria</taxon>
        <taxon>Hyphomicrobiales</taxon>
        <taxon>Phreatobacteraceae</taxon>
        <taxon>Phreatobacter</taxon>
    </lineage>
</organism>
<reference evidence="3 4" key="1">
    <citation type="submission" date="2019-04" db="EMBL/GenBank/DDBJ databases">
        <title>Phreatobacter aquaticus sp. nov.</title>
        <authorList>
            <person name="Choi A."/>
        </authorList>
    </citation>
    <scope>NUCLEOTIDE SEQUENCE [LARGE SCALE GENOMIC DNA]</scope>
    <source>
        <strain evidence="3 4">KCTC 52518</strain>
    </source>
</reference>
<proteinExistence type="predicted"/>
<keyword evidence="4" id="KW-1185">Reference proteome</keyword>
<evidence type="ECO:0000256" key="2">
    <source>
        <dbReference type="SAM" id="Phobius"/>
    </source>
</evidence>
<evidence type="ECO:0000313" key="4">
    <source>
        <dbReference type="Proteomes" id="UP000298781"/>
    </source>
</evidence>
<dbReference type="OrthoDB" id="8482213at2"/>
<keyword evidence="2" id="KW-0812">Transmembrane</keyword>
<dbReference type="RefSeq" id="WP_136964074.1">
    <property type="nucleotide sequence ID" value="NZ_CP039690.1"/>
</dbReference>
<dbReference type="AlphaFoldDB" id="A0A4D7BDD2"/>
<name>A0A4D7BDD2_9HYPH</name>
<protein>
    <recommendedName>
        <fullName evidence="5">Envelope stress response membrane protein PspB</fullName>
    </recommendedName>
</protein>
<evidence type="ECO:0000256" key="1">
    <source>
        <dbReference type="SAM" id="Coils"/>
    </source>
</evidence>
<keyword evidence="2" id="KW-0472">Membrane</keyword>
<dbReference type="Proteomes" id="UP000298781">
    <property type="component" value="Chromosome"/>
</dbReference>
<keyword evidence="1" id="KW-0175">Coiled coil</keyword>
<dbReference type="KEGG" id="pstg:E8M01_33155"/>
<evidence type="ECO:0000313" key="3">
    <source>
        <dbReference type="EMBL" id="QCI68655.1"/>
    </source>
</evidence>
<keyword evidence="2" id="KW-1133">Transmembrane helix</keyword>
<feature type="transmembrane region" description="Helical" evidence="2">
    <location>
        <begin position="6"/>
        <end position="24"/>
    </location>
</feature>